<dbReference type="Proteomes" id="UP000501122">
    <property type="component" value="Chromosome"/>
</dbReference>
<accession>A0AAE6X0N1</accession>
<dbReference type="GO" id="GO:0016829">
    <property type="term" value="F:lyase activity"/>
    <property type="evidence" value="ECO:0007669"/>
    <property type="project" value="UniProtKB-KW"/>
</dbReference>
<dbReference type="AlphaFoldDB" id="A0AAE6X0N1"/>
<dbReference type="InterPro" id="IPR038058">
    <property type="entry name" value="PhnH-like_sp"/>
</dbReference>
<dbReference type="EMBL" id="CP047363">
    <property type="protein sequence ID" value="QIH77597.1"/>
    <property type="molecule type" value="Genomic_DNA"/>
</dbReference>
<dbReference type="InterPro" id="IPR008772">
    <property type="entry name" value="Phosphonate_metab_PhnH"/>
</dbReference>
<reference evidence="1" key="1">
    <citation type="journal article" date="2020" name="Antimicrob. Agents Chemother.">
        <title>The novel macrolide resistance genes mef(D), msr(F) and msr(H) are present on resistance islands in Macrococcus canis, Macrococcus caseolyticus and Staphylococcus aureus.</title>
        <authorList>
            <person name="Schwendener S."/>
            <person name="Dona V."/>
            <person name="Perreten V."/>
        </authorList>
    </citation>
    <scope>NUCLEOTIDE SEQUENCE</scope>
    <source>
        <strain evidence="1">Epi0076A</strain>
    </source>
</reference>
<organism evidence="1 2">
    <name type="scientific">Macrococcoides canis</name>
    <dbReference type="NCBI Taxonomy" id="1855823"/>
    <lineage>
        <taxon>Bacteria</taxon>
        <taxon>Bacillati</taxon>
        <taxon>Bacillota</taxon>
        <taxon>Bacilli</taxon>
        <taxon>Bacillales</taxon>
        <taxon>Staphylococcaceae</taxon>
        <taxon>Macrococcoides</taxon>
    </lineage>
</organism>
<protein>
    <submittedName>
        <fullName evidence="1">Phosphonate C-P lyase system protein PhnH</fullName>
    </submittedName>
</protein>
<dbReference type="SUPFAM" id="SSF159709">
    <property type="entry name" value="PhnH-like"/>
    <property type="match status" value="1"/>
</dbReference>
<dbReference type="Pfam" id="PF05845">
    <property type="entry name" value="PhnH"/>
    <property type="match status" value="1"/>
</dbReference>
<dbReference type="RefSeq" id="WP_164953079.1">
    <property type="nucleotide sequence ID" value="NZ_CP047363.1"/>
</dbReference>
<name>A0AAE6X0N1_9STAP</name>
<evidence type="ECO:0000313" key="2">
    <source>
        <dbReference type="Proteomes" id="UP000501122"/>
    </source>
</evidence>
<sequence length="185" mass="20775">MYVHEMTRMFRQVMDAMSKPGVINETDGISHRTSYSDAMYLLLQTLLDNEVSFHLLNGSQSDVDEINLLLNSKVSDIASADYIVMKQHELVDVRRLSDSKKGTYIDPEISATWIIEVESFTAGENYLLKGPGIKGDKVVVIPGVYELLNIRNQLCASFPLGVDLIFVTDKEVMCIPRTTVVKEVN</sequence>
<gene>
    <name evidence="1" type="primary">phnH</name>
    <name evidence="1" type="ORF">GTN30_02865</name>
</gene>
<dbReference type="GO" id="GO:0019634">
    <property type="term" value="P:organic phosphonate metabolic process"/>
    <property type="evidence" value="ECO:0007669"/>
    <property type="project" value="InterPro"/>
</dbReference>
<proteinExistence type="predicted"/>
<dbReference type="PIRSF" id="PIRSF020680">
    <property type="entry name" value="PhnH"/>
    <property type="match status" value="1"/>
</dbReference>
<dbReference type="NCBIfam" id="TIGR03292">
    <property type="entry name" value="PhnH_redo"/>
    <property type="match status" value="1"/>
</dbReference>
<keyword evidence="1" id="KW-0456">Lyase</keyword>
<evidence type="ECO:0000313" key="1">
    <source>
        <dbReference type="EMBL" id="QIH77597.1"/>
    </source>
</evidence>
<dbReference type="Gene3D" id="3.40.50.11310">
    <property type="entry name" value="Bacterial phosphonate metabolism protein PhnH"/>
    <property type="match status" value="1"/>
</dbReference>